<name>A0A6P8I637_ACTTE</name>
<evidence type="ECO:0000256" key="1">
    <source>
        <dbReference type="SAM" id="MobiDB-lite"/>
    </source>
</evidence>
<sequence length="817" mass="92514">MSATKYKLDISEAEVKSASPTKVVLYVLFGIGIILIIVGLALIIVGAVKKSKECDSSNLPSTSVPPTTPAPTPVSQANFSSEALRVGFHKFLEEVKTTYYKSNPNSIVYNPDATPVLIKEVFSPYKCHPKDIKNRTDTARELYGRTIKISQMVDPAKLFPREAKALEQLKHFLQSNFGAPYDENYYAGDWLLGPNLFCWQPICAVGNDIKSHFTYKSKGFRPKTVDDVEFVINHLKQLNDSLTQYVENLKYGIKAGYIRSIEECKAGLGTMKRRFLTVALHGKQGILNASFVRDMRNAKWYADLEGTTKSSWKQNKGKEVEESIDESLVENVGLPLYNLLQYLELNHSRYCVPSNVSSGLANLPIDYVYFDAKKTNQTTTKVLPFGEKLNGSEAYKSILPYFTTTNMSPDEINKLGWSMLDKLYPKAIAIAREITGVNDSDQAVTDFKKKLSKMFFNENPIPDNETNEDAAMKCIDMASAKIHCSQRYASMLKWFDYVNGVLSLLAPKTVNMFHFTGAKQSTPNCPVQVVANFNPGTGSQSYSSSDRSCSRPCRYRLPFYLKDHGPIYNAYSVAAHEARPGHHTQVHSFVELFSDDRGDIISWLNGLSYYTAFTEGWALYAENPLITEETDTYDNLPLQKYGMLKWQIWRALRLIVDTGLHYKGMTRHEALELFAKYAWDRTDKAIKDVTRYQSDPGQATAYMIGQLAIWSYRNATSQRIEAQGKTFNEKDFHFQVLSQGSSPLSYLESHLKKFADCTIDPSTSGCNSILNPDFAAKRNKQTLEQVEMRSFTDDEDQDHVFFDGPPQDPRFFREHYD</sequence>
<dbReference type="KEGG" id="aten:116296565"/>
<keyword evidence="2" id="KW-0472">Membrane</keyword>
<protein>
    <submittedName>
        <fullName evidence="4">Uncharacterized protein LOC116296565</fullName>
    </submittedName>
</protein>
<reference evidence="4" key="1">
    <citation type="submission" date="2025-08" db="UniProtKB">
        <authorList>
            <consortium name="RefSeq"/>
        </authorList>
    </citation>
    <scope>IDENTIFICATION</scope>
    <source>
        <tissue evidence="4">Tentacle</tissue>
    </source>
</reference>
<evidence type="ECO:0000256" key="2">
    <source>
        <dbReference type="SAM" id="Phobius"/>
    </source>
</evidence>
<keyword evidence="2" id="KW-1133">Transmembrane helix</keyword>
<dbReference type="RefSeq" id="XP_031560462.1">
    <property type="nucleotide sequence ID" value="XM_031704602.1"/>
</dbReference>
<dbReference type="Proteomes" id="UP000515163">
    <property type="component" value="Unplaced"/>
</dbReference>
<organism evidence="3 4">
    <name type="scientific">Actinia tenebrosa</name>
    <name type="common">Australian red waratah sea anemone</name>
    <dbReference type="NCBI Taxonomy" id="6105"/>
    <lineage>
        <taxon>Eukaryota</taxon>
        <taxon>Metazoa</taxon>
        <taxon>Cnidaria</taxon>
        <taxon>Anthozoa</taxon>
        <taxon>Hexacorallia</taxon>
        <taxon>Actiniaria</taxon>
        <taxon>Actiniidae</taxon>
        <taxon>Actinia</taxon>
    </lineage>
</organism>
<keyword evidence="2" id="KW-0812">Transmembrane</keyword>
<dbReference type="InParanoid" id="A0A6P8I637"/>
<dbReference type="PANTHER" id="PTHR33361:SF2">
    <property type="entry name" value="DUF885 DOMAIN-CONTAINING PROTEIN"/>
    <property type="match status" value="1"/>
</dbReference>
<keyword evidence="3" id="KW-1185">Reference proteome</keyword>
<evidence type="ECO:0000313" key="3">
    <source>
        <dbReference type="Proteomes" id="UP000515163"/>
    </source>
</evidence>
<feature type="region of interest" description="Disordered" evidence="1">
    <location>
        <begin position="53"/>
        <end position="74"/>
    </location>
</feature>
<dbReference type="AlphaFoldDB" id="A0A6P8I637"/>
<gene>
    <name evidence="4" type="primary">LOC116296565</name>
</gene>
<evidence type="ECO:0000313" key="4">
    <source>
        <dbReference type="RefSeq" id="XP_031560462.1"/>
    </source>
</evidence>
<dbReference type="OrthoDB" id="6019550at2759"/>
<dbReference type="PANTHER" id="PTHR33361">
    <property type="entry name" value="GLR0591 PROTEIN"/>
    <property type="match status" value="1"/>
</dbReference>
<accession>A0A6P8I637</accession>
<dbReference type="Pfam" id="PF05960">
    <property type="entry name" value="DUF885"/>
    <property type="match status" value="1"/>
</dbReference>
<feature type="transmembrane region" description="Helical" evidence="2">
    <location>
        <begin position="23"/>
        <end position="48"/>
    </location>
</feature>
<dbReference type="InterPro" id="IPR010281">
    <property type="entry name" value="DUF885"/>
</dbReference>
<proteinExistence type="predicted"/>
<dbReference type="GeneID" id="116296565"/>